<organism evidence="9 10">
    <name type="scientific">Thalassobacillus cyri</name>
    <dbReference type="NCBI Taxonomy" id="571932"/>
    <lineage>
        <taxon>Bacteria</taxon>
        <taxon>Bacillati</taxon>
        <taxon>Bacillota</taxon>
        <taxon>Bacilli</taxon>
        <taxon>Bacillales</taxon>
        <taxon>Bacillaceae</taxon>
        <taxon>Thalassobacillus</taxon>
    </lineage>
</organism>
<feature type="transmembrane region" description="Helical" evidence="8">
    <location>
        <begin position="138"/>
        <end position="166"/>
    </location>
</feature>
<accession>A0A1H3W9K6</accession>
<proteinExistence type="inferred from homology"/>
<dbReference type="RefSeq" id="WP_093041661.1">
    <property type="nucleotide sequence ID" value="NZ_FNQR01000001.1"/>
</dbReference>
<evidence type="ECO:0000256" key="8">
    <source>
        <dbReference type="RuleBase" id="RU363041"/>
    </source>
</evidence>
<keyword evidence="4 8" id="KW-1003">Cell membrane</keyword>
<feature type="transmembrane region" description="Helical" evidence="8">
    <location>
        <begin position="203"/>
        <end position="224"/>
    </location>
</feature>
<keyword evidence="3" id="KW-0813">Transport</keyword>
<name>A0A1H3W9K6_9BACI</name>
<dbReference type="GO" id="GO:0005886">
    <property type="term" value="C:plasma membrane"/>
    <property type="evidence" value="ECO:0007669"/>
    <property type="project" value="UniProtKB-SubCell"/>
</dbReference>
<evidence type="ECO:0000256" key="6">
    <source>
        <dbReference type="ARBA" id="ARBA00022989"/>
    </source>
</evidence>
<evidence type="ECO:0000256" key="5">
    <source>
        <dbReference type="ARBA" id="ARBA00022692"/>
    </source>
</evidence>
<sequence>MTLLSFIAILLVGVGAGFINVIAGGGSLLTMPMLIFFGLSSAVANGTNRIALMAQNIVAIASFRKHGYFDWKFSTMLAIPALIGSIVGANFAISLSDEIFNRILSMVMLLVLAIIIWKPHKKLSNGPTEDTLSRKIGLIVIFFFVGVYGGFIQAGVGFIIIASLTVVSGLSLVKINSIKVFVVAIYTLSALIVFIINDQIDWGYGITLAIGTSIGAFLGSKFAVQRGEKWVQRILIVSVIIMAGKLFYSSL</sequence>
<dbReference type="Proteomes" id="UP000198584">
    <property type="component" value="Unassembled WGS sequence"/>
</dbReference>
<comment type="similarity">
    <text evidence="2 8">Belongs to the 4-toluene sulfonate uptake permease (TSUP) (TC 2.A.102) family.</text>
</comment>
<evidence type="ECO:0000256" key="2">
    <source>
        <dbReference type="ARBA" id="ARBA00009142"/>
    </source>
</evidence>
<keyword evidence="7 8" id="KW-0472">Membrane</keyword>
<feature type="transmembrane region" description="Helical" evidence="8">
    <location>
        <begin position="73"/>
        <end position="93"/>
    </location>
</feature>
<comment type="subcellular location">
    <subcellularLocation>
        <location evidence="1 8">Cell membrane</location>
        <topology evidence="1 8">Multi-pass membrane protein</topology>
    </subcellularLocation>
</comment>
<dbReference type="Pfam" id="PF01925">
    <property type="entry name" value="TauE"/>
    <property type="match status" value="1"/>
</dbReference>
<evidence type="ECO:0000256" key="4">
    <source>
        <dbReference type="ARBA" id="ARBA00022475"/>
    </source>
</evidence>
<evidence type="ECO:0000256" key="1">
    <source>
        <dbReference type="ARBA" id="ARBA00004651"/>
    </source>
</evidence>
<feature type="transmembrane region" description="Helical" evidence="8">
    <location>
        <begin position="33"/>
        <end position="52"/>
    </location>
</feature>
<dbReference type="OrthoDB" id="554695at2"/>
<feature type="transmembrane region" description="Helical" evidence="8">
    <location>
        <begin position="230"/>
        <end position="248"/>
    </location>
</feature>
<keyword evidence="5 8" id="KW-0812">Transmembrane</keyword>
<gene>
    <name evidence="9" type="ORF">SAMN05421743_101373</name>
</gene>
<keyword evidence="6 8" id="KW-1133">Transmembrane helix</keyword>
<evidence type="ECO:0000256" key="3">
    <source>
        <dbReference type="ARBA" id="ARBA00022448"/>
    </source>
</evidence>
<evidence type="ECO:0000313" key="9">
    <source>
        <dbReference type="EMBL" id="SDZ83803.1"/>
    </source>
</evidence>
<dbReference type="STRING" id="571932.SAMN05421743_101373"/>
<evidence type="ECO:0000313" key="10">
    <source>
        <dbReference type="Proteomes" id="UP000198584"/>
    </source>
</evidence>
<feature type="transmembrane region" description="Helical" evidence="8">
    <location>
        <begin position="99"/>
        <end position="117"/>
    </location>
</feature>
<protein>
    <recommendedName>
        <fullName evidence="8">Probable membrane transporter protein</fullName>
    </recommendedName>
</protein>
<feature type="transmembrane region" description="Helical" evidence="8">
    <location>
        <begin position="178"/>
        <end position="196"/>
    </location>
</feature>
<keyword evidence="10" id="KW-1185">Reference proteome</keyword>
<dbReference type="PANTHER" id="PTHR30269:SF0">
    <property type="entry name" value="MEMBRANE TRANSPORTER PROTEIN YFCA-RELATED"/>
    <property type="match status" value="1"/>
</dbReference>
<dbReference type="PANTHER" id="PTHR30269">
    <property type="entry name" value="TRANSMEMBRANE PROTEIN YFCA"/>
    <property type="match status" value="1"/>
</dbReference>
<dbReference type="EMBL" id="FNQR01000001">
    <property type="protein sequence ID" value="SDZ83803.1"/>
    <property type="molecule type" value="Genomic_DNA"/>
</dbReference>
<reference evidence="9 10" key="1">
    <citation type="submission" date="2016-10" db="EMBL/GenBank/DDBJ databases">
        <authorList>
            <person name="de Groot N.N."/>
        </authorList>
    </citation>
    <scope>NUCLEOTIDE SEQUENCE [LARGE SCALE GENOMIC DNA]</scope>
    <source>
        <strain evidence="9 10">CCM7597</strain>
    </source>
</reference>
<dbReference type="InterPro" id="IPR002781">
    <property type="entry name" value="TM_pro_TauE-like"/>
</dbReference>
<dbReference type="InterPro" id="IPR052017">
    <property type="entry name" value="TSUP"/>
</dbReference>
<dbReference type="AlphaFoldDB" id="A0A1H3W9K6"/>
<evidence type="ECO:0000256" key="7">
    <source>
        <dbReference type="ARBA" id="ARBA00023136"/>
    </source>
</evidence>